<proteinExistence type="predicted"/>
<dbReference type="Proteomes" id="UP000245207">
    <property type="component" value="Unassembled WGS sequence"/>
</dbReference>
<dbReference type="PANTHER" id="PTHR48010">
    <property type="entry name" value="OS05G0588300 PROTEIN"/>
    <property type="match status" value="1"/>
</dbReference>
<reference evidence="1 2" key="1">
    <citation type="journal article" date="2018" name="Mol. Plant">
        <title>The genome of Artemisia annua provides insight into the evolution of Asteraceae family and artemisinin biosynthesis.</title>
        <authorList>
            <person name="Shen Q."/>
            <person name="Zhang L."/>
            <person name="Liao Z."/>
            <person name="Wang S."/>
            <person name="Yan T."/>
            <person name="Shi P."/>
            <person name="Liu M."/>
            <person name="Fu X."/>
            <person name="Pan Q."/>
            <person name="Wang Y."/>
            <person name="Lv Z."/>
            <person name="Lu X."/>
            <person name="Zhang F."/>
            <person name="Jiang W."/>
            <person name="Ma Y."/>
            <person name="Chen M."/>
            <person name="Hao X."/>
            <person name="Li L."/>
            <person name="Tang Y."/>
            <person name="Lv G."/>
            <person name="Zhou Y."/>
            <person name="Sun X."/>
            <person name="Brodelius P.E."/>
            <person name="Rose J.K.C."/>
            <person name="Tang K."/>
        </authorList>
    </citation>
    <scope>NUCLEOTIDE SEQUENCE [LARGE SCALE GENOMIC DNA]</scope>
    <source>
        <strain evidence="2">cv. Huhao1</strain>
        <tissue evidence="1">Leaf</tissue>
    </source>
</reference>
<dbReference type="EMBL" id="PKPP01005335">
    <property type="protein sequence ID" value="PWA60513.1"/>
    <property type="molecule type" value="Genomic_DNA"/>
</dbReference>
<dbReference type="AlphaFoldDB" id="A0A2U1MGV3"/>
<dbReference type="InterPro" id="IPR050994">
    <property type="entry name" value="At_inactive_RLKs"/>
</dbReference>
<dbReference type="SUPFAM" id="SSF56112">
    <property type="entry name" value="Protein kinase-like (PK-like)"/>
    <property type="match status" value="1"/>
</dbReference>
<organism evidence="1 2">
    <name type="scientific">Artemisia annua</name>
    <name type="common">Sweet wormwood</name>
    <dbReference type="NCBI Taxonomy" id="35608"/>
    <lineage>
        <taxon>Eukaryota</taxon>
        <taxon>Viridiplantae</taxon>
        <taxon>Streptophyta</taxon>
        <taxon>Embryophyta</taxon>
        <taxon>Tracheophyta</taxon>
        <taxon>Spermatophyta</taxon>
        <taxon>Magnoliopsida</taxon>
        <taxon>eudicotyledons</taxon>
        <taxon>Gunneridae</taxon>
        <taxon>Pentapetalae</taxon>
        <taxon>asterids</taxon>
        <taxon>campanulids</taxon>
        <taxon>Asterales</taxon>
        <taxon>Asteraceae</taxon>
        <taxon>Asteroideae</taxon>
        <taxon>Anthemideae</taxon>
        <taxon>Artemisiinae</taxon>
        <taxon>Artemisia</taxon>
    </lineage>
</organism>
<dbReference type="GO" id="GO:0030246">
    <property type="term" value="F:carbohydrate binding"/>
    <property type="evidence" value="ECO:0007669"/>
    <property type="project" value="UniProtKB-KW"/>
</dbReference>
<dbReference type="PANTHER" id="PTHR48010:SF64">
    <property type="entry name" value="PROTEIN KINASE DOMAIN-CONTAINING PROTEIN"/>
    <property type="match status" value="1"/>
</dbReference>
<gene>
    <name evidence="1" type="ORF">CTI12_AA359050</name>
</gene>
<sequence length="191" mass="20749">MANTIASDPAKAIAAATTNLKAGAAQQGIMHAAQYSVAQSTNVGFQLLPGGFPRKLTKCGGSVPTPRATLLDWIDMVNGFQNGSVFVYILRVAKVVIDAKKCSQQSTSTAFGVLLLEMLTGKAPVKSTAGQDEVVDLPRWIQSMVRQEWIADVFDVELIKYQDNVDKEMVQMPTTTYQATYFVLTKIDLSI</sequence>
<evidence type="ECO:0000313" key="1">
    <source>
        <dbReference type="EMBL" id="PWA60513.1"/>
    </source>
</evidence>
<accession>A0A2U1MGV3</accession>
<keyword evidence="2" id="KW-1185">Reference proteome</keyword>
<dbReference type="OrthoDB" id="4062651at2759"/>
<dbReference type="Gene3D" id="1.10.510.10">
    <property type="entry name" value="Transferase(Phosphotransferase) domain 1"/>
    <property type="match status" value="1"/>
</dbReference>
<name>A0A2U1MGV3_ARTAN</name>
<dbReference type="InterPro" id="IPR011009">
    <property type="entry name" value="Kinase-like_dom_sf"/>
</dbReference>
<keyword evidence="1" id="KW-0430">Lectin</keyword>
<protein>
    <submittedName>
        <fullName evidence="1">Concanavalin A-like lectin/glucanase, subgroup</fullName>
    </submittedName>
</protein>
<dbReference type="STRING" id="35608.A0A2U1MGV3"/>
<comment type="caution">
    <text evidence="1">The sequence shown here is derived from an EMBL/GenBank/DDBJ whole genome shotgun (WGS) entry which is preliminary data.</text>
</comment>
<evidence type="ECO:0000313" key="2">
    <source>
        <dbReference type="Proteomes" id="UP000245207"/>
    </source>
</evidence>